<feature type="transmembrane region" description="Helical" evidence="1">
    <location>
        <begin position="140"/>
        <end position="163"/>
    </location>
</feature>
<dbReference type="AlphaFoldDB" id="A0A940NUR9"/>
<keyword evidence="3" id="KW-1185">Reference proteome</keyword>
<dbReference type="RefSeq" id="WP_209407469.1">
    <property type="nucleotide sequence ID" value="NZ_JAGIYQ010000019.1"/>
</dbReference>
<name>A0A940NUR9_9BACI</name>
<feature type="transmembrane region" description="Helical" evidence="1">
    <location>
        <begin position="33"/>
        <end position="52"/>
    </location>
</feature>
<dbReference type="NCBIfam" id="NF041646">
    <property type="entry name" value="VC0807_fam"/>
    <property type="match status" value="1"/>
</dbReference>
<evidence type="ECO:0000256" key="1">
    <source>
        <dbReference type="SAM" id="Phobius"/>
    </source>
</evidence>
<keyword evidence="1" id="KW-0472">Membrane</keyword>
<feature type="transmembrane region" description="Helical" evidence="1">
    <location>
        <begin position="59"/>
        <end position="78"/>
    </location>
</feature>
<dbReference type="EMBL" id="JAGIYQ010000019">
    <property type="protein sequence ID" value="MBP0727136.1"/>
    <property type="molecule type" value="Genomic_DNA"/>
</dbReference>
<evidence type="ECO:0000313" key="2">
    <source>
        <dbReference type="EMBL" id="MBP0727136.1"/>
    </source>
</evidence>
<evidence type="ECO:0000313" key="3">
    <source>
        <dbReference type="Proteomes" id="UP000682134"/>
    </source>
</evidence>
<protein>
    <submittedName>
        <fullName evidence="2">Uncharacterized protein</fullName>
    </submittedName>
</protein>
<sequence>MKKQNNIILYDIVLYVIFPIVLFRLLKPIVGEYWAMIIPTVPGILYTIFRFWYTKQFNVTGLFIISTMSVSTAVDLLSGSGYNLILYNVYYHYALVVVFIFLILLKKPLTLYFSLDIVALQGHDRETSKKLFFHKEIFKYFQYLFIFWALKDVLFASIQWWLLVQYGTKAYYSRTILFTIGGYVFGIFMAAGYFYIAKKVNKLMDSNTEVLKNSN</sequence>
<feature type="transmembrane region" description="Helical" evidence="1">
    <location>
        <begin position="84"/>
        <end position="105"/>
    </location>
</feature>
<keyword evidence="1" id="KW-1133">Transmembrane helix</keyword>
<accession>A0A940NUR9</accession>
<reference evidence="2" key="1">
    <citation type="submission" date="2021-04" db="EMBL/GenBank/DDBJ databases">
        <title>Genome seq and assembly of Bacillus sp.</title>
        <authorList>
            <person name="Chhetri G."/>
        </authorList>
    </citation>
    <scope>NUCLEOTIDE SEQUENCE</scope>
    <source>
        <strain evidence="2">RG28</strain>
    </source>
</reference>
<dbReference type="Proteomes" id="UP000682134">
    <property type="component" value="Unassembled WGS sequence"/>
</dbReference>
<organism evidence="2 3">
    <name type="scientific">Gottfriedia endophytica</name>
    <dbReference type="NCBI Taxonomy" id="2820819"/>
    <lineage>
        <taxon>Bacteria</taxon>
        <taxon>Bacillati</taxon>
        <taxon>Bacillota</taxon>
        <taxon>Bacilli</taxon>
        <taxon>Bacillales</taxon>
        <taxon>Bacillaceae</taxon>
        <taxon>Gottfriedia</taxon>
    </lineage>
</organism>
<proteinExistence type="predicted"/>
<keyword evidence="1" id="KW-0812">Transmembrane</keyword>
<feature type="transmembrane region" description="Helical" evidence="1">
    <location>
        <begin position="7"/>
        <end position="27"/>
    </location>
</feature>
<comment type="caution">
    <text evidence="2">The sequence shown here is derived from an EMBL/GenBank/DDBJ whole genome shotgun (WGS) entry which is preliminary data.</text>
</comment>
<feature type="transmembrane region" description="Helical" evidence="1">
    <location>
        <begin position="175"/>
        <end position="196"/>
    </location>
</feature>
<gene>
    <name evidence="2" type="ORF">J5Y03_18465</name>
</gene>